<dbReference type="FunFam" id="2.60.40.10:FF:001779">
    <property type="entry name" value="Cell adhesion molecule L1-like b"/>
    <property type="match status" value="1"/>
</dbReference>
<keyword evidence="7" id="KW-0964">Secreted</keyword>
<comment type="caution">
    <text evidence="29">The sequence shown here is derived from an EMBL/GenBank/DDBJ whole genome shotgun (WGS) entry which is preliminary data.</text>
</comment>
<evidence type="ECO:0000256" key="18">
    <source>
        <dbReference type="ARBA" id="ARBA00023170"/>
    </source>
</evidence>
<dbReference type="InterPro" id="IPR013783">
    <property type="entry name" value="Ig-like_fold"/>
</dbReference>
<feature type="compositionally biased region" description="Basic and acidic residues" evidence="25">
    <location>
        <begin position="1049"/>
        <end position="1061"/>
    </location>
</feature>
<evidence type="ECO:0000256" key="13">
    <source>
        <dbReference type="ARBA" id="ARBA00022889"/>
    </source>
</evidence>
<name>A0A9W7TAZ3_TRIRA</name>
<dbReference type="InterPro" id="IPR003961">
    <property type="entry name" value="FN3_dom"/>
</dbReference>
<evidence type="ECO:0000256" key="9">
    <source>
        <dbReference type="ARBA" id="ARBA00022692"/>
    </source>
</evidence>
<keyword evidence="30" id="KW-1185">Reference proteome</keyword>
<evidence type="ECO:0000256" key="26">
    <source>
        <dbReference type="SAM" id="Phobius"/>
    </source>
</evidence>
<dbReference type="Gene3D" id="2.60.40.10">
    <property type="entry name" value="Immunoglobulins"/>
    <property type="match status" value="10"/>
</dbReference>
<evidence type="ECO:0000313" key="29">
    <source>
        <dbReference type="EMBL" id="KAI7793895.1"/>
    </source>
</evidence>
<evidence type="ECO:0000256" key="23">
    <source>
        <dbReference type="ARBA" id="ARBA00072847"/>
    </source>
</evidence>
<feature type="domain" description="Fibronectin type-III" evidence="28">
    <location>
        <begin position="801"/>
        <end position="903"/>
    </location>
</feature>
<dbReference type="InterPro" id="IPR013098">
    <property type="entry name" value="Ig_I-set"/>
</dbReference>
<evidence type="ECO:0000256" key="22">
    <source>
        <dbReference type="ARBA" id="ARBA00062194"/>
    </source>
</evidence>
<evidence type="ECO:0000256" key="15">
    <source>
        <dbReference type="ARBA" id="ARBA00022989"/>
    </source>
</evidence>
<keyword evidence="20" id="KW-0393">Immunoglobulin domain</keyword>
<dbReference type="SUPFAM" id="SSF48726">
    <property type="entry name" value="Immunoglobulin"/>
    <property type="match status" value="6"/>
</dbReference>
<dbReference type="SUPFAM" id="SSF49265">
    <property type="entry name" value="Fibronectin type III"/>
    <property type="match status" value="2"/>
</dbReference>
<evidence type="ECO:0000256" key="12">
    <source>
        <dbReference type="ARBA" id="ARBA00022801"/>
    </source>
</evidence>
<comment type="subcellular location">
    <subcellularLocation>
        <location evidence="1">Cell membrane</location>
        <topology evidence="1">Single-pass type I membrane protein</topology>
    </subcellularLocation>
    <subcellularLocation>
        <location evidence="2">Secreted</location>
        <location evidence="2">Extracellular space</location>
        <location evidence="2">Extracellular matrix</location>
    </subcellularLocation>
</comment>
<dbReference type="SMART" id="SM00060">
    <property type="entry name" value="FN3"/>
    <property type="match status" value="4"/>
</dbReference>
<dbReference type="GO" id="GO:0007420">
    <property type="term" value="P:brain development"/>
    <property type="evidence" value="ECO:0007669"/>
    <property type="project" value="TreeGrafter"/>
</dbReference>
<dbReference type="GO" id="GO:0004725">
    <property type="term" value="F:protein tyrosine phosphatase activity"/>
    <property type="evidence" value="ECO:0007669"/>
    <property type="project" value="UniProtKB-EC"/>
</dbReference>
<dbReference type="PANTHER" id="PTHR44170">
    <property type="entry name" value="PROTEIN SIDEKICK"/>
    <property type="match status" value="1"/>
</dbReference>
<dbReference type="PANTHER" id="PTHR44170:SF45">
    <property type="entry name" value="NEURAL CELL ADHESION MOLECULE L1-LIKE PROTEIN ISOFORM X1"/>
    <property type="match status" value="1"/>
</dbReference>
<proteinExistence type="inferred from homology"/>
<dbReference type="InterPro" id="IPR003599">
    <property type="entry name" value="Ig_sub"/>
</dbReference>
<dbReference type="FunFam" id="2.60.40.10:FF:000010">
    <property type="entry name" value="receptor-type tyrosine-protein phosphatase delta isoform X1"/>
    <property type="match status" value="1"/>
</dbReference>
<feature type="domain" description="Fibronectin type-III" evidence="28">
    <location>
        <begin position="603"/>
        <end position="698"/>
    </location>
</feature>
<dbReference type="GO" id="GO:0098632">
    <property type="term" value="F:cell-cell adhesion mediator activity"/>
    <property type="evidence" value="ECO:0007669"/>
    <property type="project" value="TreeGrafter"/>
</dbReference>
<dbReference type="InterPro" id="IPR007110">
    <property type="entry name" value="Ig-like_dom"/>
</dbReference>
<dbReference type="InterPro" id="IPR003598">
    <property type="entry name" value="Ig_sub2"/>
</dbReference>
<feature type="domain" description="Fibronectin type-III" evidence="28">
    <location>
        <begin position="703"/>
        <end position="796"/>
    </location>
</feature>
<dbReference type="SMART" id="SM00409">
    <property type="entry name" value="IG"/>
    <property type="match status" value="6"/>
</dbReference>
<evidence type="ECO:0000259" key="28">
    <source>
        <dbReference type="PROSITE" id="PS50853"/>
    </source>
</evidence>
<evidence type="ECO:0000256" key="17">
    <source>
        <dbReference type="ARBA" id="ARBA00023157"/>
    </source>
</evidence>
<gene>
    <name evidence="29" type="ORF">IRJ41_005500</name>
</gene>
<dbReference type="GO" id="GO:0007411">
    <property type="term" value="P:axon guidance"/>
    <property type="evidence" value="ECO:0007669"/>
    <property type="project" value="TreeGrafter"/>
</dbReference>
<sequence>MYRQPVVIAEISPDMEQLPTITGQTSGSLIALPYDDSYILKCEAKGNPRPTYRWTKDGMDFYPHKDPRLSTEETNGTFVIPNIKDKVKYQGKYRCYATNKLGTAISDETEFIVPSVPKFPRVTLEPLDVKEGDSALLECNPPTGVPPRQLYWMNCTDLKHIKQDERVSMGLNGNLYFSNTLAPDSHDDYCCFASFPKIRTIVQKPRMAVRVRTINSSKDDDSMFAPERKPGIIAPSGHSTSHAKKGDELQLECIAEGLPTPTIQWTKMGGTLPERAVVNNFGKLLIIPDIMPEDDGKYTCTAVNSVGEDVRHFHVVMEEPPSWQEEPVTNLLAEIGSDIHIKCSATGKPQPSITWKRNGRPLDDFPSTNQQVLDDSVILHGAQKSDSAVYQCEASNRHGTIIANANILVMNHPPLLLTRNYLEYAAMLGKSVIMDCKVFSSPPATIHWRREDPEGSVDGERFSLLKNGSLQIHRVENEDMGQYKCFANNSEGTASIFTELFIKASTRIVEAPQDMSVERGSMAELECQVECDPTLSRELEVLWVKDGTKIISNLSEGYAIDHGTLQITNVSHSDEGNYTCVVRTSLDQNQASAYVTVLDVPDPPVQLMLSDLKERSVKLHWEAASDHNSPITEFIIQYEENHWEPEKWKELLRVASSQVSAPLTLYCHINYQFRVIAVNAVGRSHPSMPSERYRTPPCAPDRNPENIRIEGHLPHQMDISWEPLLPVEHNSPDLEYKLSYRLLGVEDSWKEQMVKRHSFLVENTPTFVPYEIKIQAHNKHGWAPEPRVVSGYSGEDLPLAAPENVSVEVLSSTLLRVSWLAVPHAALRGHPVGYMVHWWQTQSLLTSKRIPSEKQSLTILGNRSHTMVPGLKPFSEYNLTVNVFNRKGNGPSSSAVSFTTPQGVPDKPHILRATNFQKNSITLVWAPPRETNGFLTGYLLQYQTIGETLGELNSVNISSPDTTQWVLHDLQEDHQYKFYLSACTRVGCGLVASEEGGTVPEASTSKQLEASQQWIVALMCVMALLTLLVLIGCFVFRKKGGKYAVKEKEEIPADPESHGMNEDAPCDYSDEKPLKSSQQLLGGIKEDDSSEDSSIISEDDDCEFNEDGSFIGEYAGYRRRASVEANGHPPFTS</sequence>
<dbReference type="InterPro" id="IPR036116">
    <property type="entry name" value="FN3_sf"/>
</dbReference>
<dbReference type="FunFam" id="2.60.40.10:FF:000768">
    <property type="entry name" value="Neural cell adhesion molecule L1-like protein"/>
    <property type="match status" value="1"/>
</dbReference>
<evidence type="ECO:0000256" key="1">
    <source>
        <dbReference type="ARBA" id="ARBA00004251"/>
    </source>
</evidence>
<keyword evidence="12" id="KW-0378">Hydrolase</keyword>
<evidence type="ECO:0000256" key="19">
    <source>
        <dbReference type="ARBA" id="ARBA00023180"/>
    </source>
</evidence>
<keyword evidence="17" id="KW-1015">Disulfide bond</keyword>
<keyword evidence="6" id="KW-1003">Cell membrane</keyword>
<keyword evidence="8" id="KW-0272">Extracellular matrix</keyword>
<evidence type="ECO:0000256" key="21">
    <source>
        <dbReference type="ARBA" id="ARBA00051722"/>
    </source>
</evidence>
<keyword evidence="19" id="KW-0325">Glycoprotein</keyword>
<evidence type="ECO:0000256" key="11">
    <source>
        <dbReference type="ARBA" id="ARBA00022737"/>
    </source>
</evidence>
<dbReference type="PROSITE" id="PS50853">
    <property type="entry name" value="FN3"/>
    <property type="match status" value="4"/>
</dbReference>
<keyword evidence="18" id="KW-0675">Receptor</keyword>
<protein>
    <recommendedName>
        <fullName evidence="23">Neural cell adhesion molecule L1-like protein</fullName>
        <ecNumber evidence="5">3.1.3.48</ecNumber>
    </recommendedName>
    <alternativeName>
        <fullName evidence="24">Close homolog of L1</fullName>
    </alternativeName>
</protein>
<feature type="transmembrane region" description="Helical" evidence="26">
    <location>
        <begin position="1014"/>
        <end position="1036"/>
    </location>
</feature>
<evidence type="ECO:0000256" key="16">
    <source>
        <dbReference type="ARBA" id="ARBA00023136"/>
    </source>
</evidence>
<evidence type="ECO:0000256" key="25">
    <source>
        <dbReference type="SAM" id="MobiDB-lite"/>
    </source>
</evidence>
<evidence type="ECO:0000256" key="5">
    <source>
        <dbReference type="ARBA" id="ARBA00013064"/>
    </source>
</evidence>
<reference evidence="29" key="1">
    <citation type="submission" date="2021-02" db="EMBL/GenBank/DDBJ databases">
        <title>Comparative genomics reveals that relaxation of natural selection precedes convergent phenotypic evolution of cavefish.</title>
        <authorList>
            <person name="Peng Z."/>
        </authorList>
    </citation>
    <scope>NUCLEOTIDE SEQUENCE</scope>
    <source>
        <tissue evidence="29">Muscle</tissue>
    </source>
</reference>
<dbReference type="AlphaFoldDB" id="A0A9W7TAZ3"/>
<dbReference type="Pfam" id="PF07679">
    <property type="entry name" value="I-set"/>
    <property type="match status" value="2"/>
</dbReference>
<feature type="compositionally biased region" description="Acidic residues" evidence="25">
    <location>
        <begin position="1097"/>
        <end position="1106"/>
    </location>
</feature>
<keyword evidence="10" id="KW-0732">Signal</keyword>
<evidence type="ECO:0000256" key="10">
    <source>
        <dbReference type="ARBA" id="ARBA00022729"/>
    </source>
</evidence>
<evidence type="ECO:0000256" key="2">
    <source>
        <dbReference type="ARBA" id="ARBA00004498"/>
    </source>
</evidence>
<keyword evidence="11" id="KW-0677">Repeat</keyword>
<feature type="domain" description="Ig-like" evidence="27">
    <location>
        <begin position="230"/>
        <end position="311"/>
    </location>
</feature>
<dbReference type="FunFam" id="2.60.40.10:FF:000367">
    <property type="entry name" value="Neural cell adhesion molecule L1-like protein"/>
    <property type="match status" value="1"/>
</dbReference>
<dbReference type="Pfam" id="PF13927">
    <property type="entry name" value="Ig_3"/>
    <property type="match status" value="3"/>
</dbReference>
<dbReference type="SMART" id="SM00408">
    <property type="entry name" value="IGc2"/>
    <property type="match status" value="5"/>
</dbReference>
<dbReference type="EMBL" id="JAFHDT010000021">
    <property type="protein sequence ID" value="KAI7793895.1"/>
    <property type="molecule type" value="Genomic_DNA"/>
</dbReference>
<dbReference type="GO" id="GO:0030424">
    <property type="term" value="C:axon"/>
    <property type="evidence" value="ECO:0007669"/>
    <property type="project" value="TreeGrafter"/>
</dbReference>
<evidence type="ECO:0000313" key="30">
    <source>
        <dbReference type="Proteomes" id="UP001059041"/>
    </source>
</evidence>
<evidence type="ECO:0000256" key="4">
    <source>
        <dbReference type="ARBA" id="ARBA00010504"/>
    </source>
</evidence>
<evidence type="ECO:0000256" key="6">
    <source>
        <dbReference type="ARBA" id="ARBA00022475"/>
    </source>
</evidence>
<dbReference type="InterPro" id="IPR036179">
    <property type="entry name" value="Ig-like_dom_sf"/>
</dbReference>
<evidence type="ECO:0000256" key="24">
    <source>
        <dbReference type="ARBA" id="ARBA00082292"/>
    </source>
</evidence>
<evidence type="ECO:0000259" key="27">
    <source>
        <dbReference type="PROSITE" id="PS50835"/>
    </source>
</evidence>
<dbReference type="CDD" id="cd00063">
    <property type="entry name" value="FN3"/>
    <property type="match status" value="4"/>
</dbReference>
<keyword evidence="9 26" id="KW-0812">Transmembrane</keyword>
<dbReference type="PROSITE" id="PS50835">
    <property type="entry name" value="IG_LIKE"/>
    <property type="match status" value="6"/>
</dbReference>
<evidence type="ECO:0000256" key="8">
    <source>
        <dbReference type="ARBA" id="ARBA00022530"/>
    </source>
</evidence>
<keyword evidence="16 26" id="KW-0472">Membrane</keyword>
<accession>A0A9W7TAZ3</accession>
<dbReference type="GO" id="GO:0005886">
    <property type="term" value="C:plasma membrane"/>
    <property type="evidence" value="ECO:0007669"/>
    <property type="project" value="UniProtKB-SubCell"/>
</dbReference>
<comment type="similarity">
    <text evidence="3">Belongs to the immunoglobulin superfamily. L1/neurofascin/NgCAM family.</text>
</comment>
<dbReference type="EC" id="3.1.3.48" evidence="5"/>
<organism evidence="29 30">
    <name type="scientific">Triplophysa rosa</name>
    <name type="common">Cave loach</name>
    <dbReference type="NCBI Taxonomy" id="992332"/>
    <lineage>
        <taxon>Eukaryota</taxon>
        <taxon>Metazoa</taxon>
        <taxon>Chordata</taxon>
        <taxon>Craniata</taxon>
        <taxon>Vertebrata</taxon>
        <taxon>Euteleostomi</taxon>
        <taxon>Actinopterygii</taxon>
        <taxon>Neopterygii</taxon>
        <taxon>Teleostei</taxon>
        <taxon>Ostariophysi</taxon>
        <taxon>Cypriniformes</taxon>
        <taxon>Nemacheilidae</taxon>
        <taxon>Triplophysa</taxon>
    </lineage>
</organism>
<dbReference type="Pfam" id="PF13882">
    <property type="entry name" value="Bravo_FIGEY"/>
    <property type="match status" value="1"/>
</dbReference>
<keyword evidence="15 26" id="KW-1133">Transmembrane helix</keyword>
<comment type="subunit">
    <text evidence="22">May interact with L1CAM. May interact with ITGB1/ITGA1 heterodimer and ITGB1/ITGA2 heterodimer as well as with ANK3.</text>
</comment>
<comment type="catalytic activity">
    <reaction evidence="21">
        <text>O-phospho-L-tyrosyl-[protein] + H2O = L-tyrosyl-[protein] + phosphate</text>
        <dbReference type="Rhea" id="RHEA:10684"/>
        <dbReference type="Rhea" id="RHEA-COMP:10136"/>
        <dbReference type="Rhea" id="RHEA-COMP:20101"/>
        <dbReference type="ChEBI" id="CHEBI:15377"/>
        <dbReference type="ChEBI" id="CHEBI:43474"/>
        <dbReference type="ChEBI" id="CHEBI:46858"/>
        <dbReference type="ChEBI" id="CHEBI:61978"/>
        <dbReference type="EC" id="3.1.3.48"/>
    </reaction>
</comment>
<dbReference type="FunFam" id="2.60.40.10:FF:000418">
    <property type="entry name" value="Neural cell adhesion molecule L1-like protein"/>
    <property type="match status" value="1"/>
</dbReference>
<feature type="domain" description="Ig-like" evidence="27">
    <location>
        <begin position="506"/>
        <end position="596"/>
    </location>
</feature>
<feature type="domain" description="Ig-like" evidence="27">
    <location>
        <begin position="120"/>
        <end position="202"/>
    </location>
</feature>
<evidence type="ECO:0000256" key="7">
    <source>
        <dbReference type="ARBA" id="ARBA00022525"/>
    </source>
</evidence>
<dbReference type="FunFam" id="2.60.40.10:FF:000038">
    <property type="entry name" value="Neuronal cell adhesion molecule"/>
    <property type="match status" value="1"/>
</dbReference>
<feature type="domain" description="Ig-like" evidence="27">
    <location>
        <begin position="13"/>
        <end position="106"/>
    </location>
</feature>
<keyword evidence="13" id="KW-0130">Cell adhesion</keyword>
<feature type="domain" description="Ig-like" evidence="27">
    <location>
        <begin position="413"/>
        <end position="501"/>
    </location>
</feature>
<dbReference type="Pfam" id="PF00041">
    <property type="entry name" value="fn3"/>
    <property type="match status" value="3"/>
</dbReference>
<feature type="domain" description="Fibronectin type-III" evidence="28">
    <location>
        <begin position="904"/>
        <end position="1002"/>
    </location>
</feature>
<comment type="similarity">
    <text evidence="4">Belongs to the protein-tyrosine phosphatase family. Receptor class 2A subfamily.</text>
</comment>
<evidence type="ECO:0000256" key="14">
    <source>
        <dbReference type="ARBA" id="ARBA00022912"/>
    </source>
</evidence>
<keyword evidence="14" id="KW-0904">Protein phosphatase</keyword>
<evidence type="ECO:0000256" key="3">
    <source>
        <dbReference type="ARBA" id="ARBA00008588"/>
    </source>
</evidence>
<feature type="domain" description="Ig-like" evidence="27">
    <location>
        <begin position="321"/>
        <end position="408"/>
    </location>
</feature>
<dbReference type="InterPro" id="IPR026966">
    <property type="entry name" value="Neurofascin/L1/NrCAM_C"/>
</dbReference>
<evidence type="ECO:0000256" key="20">
    <source>
        <dbReference type="ARBA" id="ARBA00023319"/>
    </source>
</evidence>
<dbReference type="FunFam" id="2.60.40.10:FF:000005">
    <property type="entry name" value="Neuronal cell adhesion molecule"/>
    <property type="match status" value="1"/>
</dbReference>
<dbReference type="FunFam" id="2.60.40.10:FF:000057">
    <property type="entry name" value="neural cell adhesion molecule L1"/>
    <property type="match status" value="1"/>
</dbReference>
<feature type="region of interest" description="Disordered" evidence="25">
    <location>
        <begin position="1049"/>
        <end position="1106"/>
    </location>
</feature>
<dbReference type="Proteomes" id="UP001059041">
    <property type="component" value="Linkage Group LG21"/>
</dbReference>